<proteinExistence type="predicted"/>
<feature type="region of interest" description="Disordered" evidence="1">
    <location>
        <begin position="864"/>
        <end position="900"/>
    </location>
</feature>
<sequence length="900" mass="99027">MPEPLAVRLKLTRFDVGLEPQIWGALGDNLWIVEGAADGDAETFFVPSPQNPPTRSTPHQPLLSLPIQSCRFLRPHLPLILFNLVWCTEILSRCGGCGALLLPPDGRWVGWEWPHQFGSKVLGWQYMSNAEAQATSLVCIDEAHGEGGVNVNAWDPAHQPGKHNPHGGDASHFLIDSTCYLGPGLLHVSTLATGLGVARASVANLSQSQISRARLSEGQYNYPTGTERHLVFVCFHRFSSDEADTVSHELRWPAQGLGRGPATRIHAAIPSTARTSLAPVRNVTALRLAARQKRRDKQDMHLARTTDEEQANVHHPSLGGGRRCGEGRSLASCHETPIDDGASVTISKIIKLSFGICFESPLVPSFTADTICKIKEGRLLVSSATLFFRRQEWRQPASAWGTSHNLEPNLQRLAASPPPTKSARGDQLAGGIWSLRDDEGLQSTAYAGLWPSPCPCPPRITELASVPSVRGDPRSLLSRSSPSIKRDIQTDVQPRDGHRDYPSAVVILRCPIIADRVEKSSPQFACHLQIPTLSRSSIRGFYSMVLDHATGLISRPASRVLTDVMRGCLREVTAEDHHCNLLGIVATSTCISVAFPSNFPLRILLNPAALGGHPMSSNSFCLWTRLNGRDLFSLRASSRHRGYDLSSQNDADRTTNESAAFAACRQRLSVFAPGIQQQALDVESRFVMQYSVPDSLTSTFVALARSGPHGRQCYKMMCWVSLFPRLDDVVPFMEYRRADEGSTARHQISSFGGTAAFSLFPNHGVNVSAAYFTPYSGHMIRGRSRSHMEGYIQNIINVVQAPSSGSFLRRPRVRPEYLVWSAVQIRRNPFKSQRLNGPQGQIPNPAQYLGQCLREEGRPLEHVDQSWLFPPPTGPPTHPGPSALLPRPLAERKHDSTHYP</sequence>
<feature type="compositionally biased region" description="Basic and acidic residues" evidence="1">
    <location>
        <begin position="889"/>
        <end position="900"/>
    </location>
</feature>
<protein>
    <submittedName>
        <fullName evidence="2">Uncharacterized protein</fullName>
    </submittedName>
</protein>
<feature type="compositionally biased region" description="Basic and acidic residues" evidence="1">
    <location>
        <begin position="296"/>
        <end position="307"/>
    </location>
</feature>
<dbReference type="AlphaFoldDB" id="A0A9Q8SSE9"/>
<feature type="region of interest" description="Disordered" evidence="1">
    <location>
        <begin position="290"/>
        <end position="324"/>
    </location>
</feature>
<feature type="compositionally biased region" description="Basic and acidic residues" evidence="1">
    <location>
        <begin position="484"/>
        <end position="496"/>
    </location>
</feature>
<keyword evidence="3" id="KW-1185">Reference proteome</keyword>
<dbReference type="GeneID" id="73342214"/>
<accession>A0A9Q8SSE9</accession>
<feature type="region of interest" description="Disordered" evidence="1">
    <location>
        <begin position="471"/>
        <end position="496"/>
    </location>
</feature>
<organism evidence="2 3">
    <name type="scientific">Colletotrichum lupini</name>
    <dbReference type="NCBI Taxonomy" id="145971"/>
    <lineage>
        <taxon>Eukaryota</taxon>
        <taxon>Fungi</taxon>
        <taxon>Dikarya</taxon>
        <taxon>Ascomycota</taxon>
        <taxon>Pezizomycotina</taxon>
        <taxon>Sordariomycetes</taxon>
        <taxon>Hypocreomycetidae</taxon>
        <taxon>Glomerellales</taxon>
        <taxon>Glomerellaceae</taxon>
        <taxon>Colletotrichum</taxon>
        <taxon>Colletotrichum acutatum species complex</taxon>
    </lineage>
</organism>
<name>A0A9Q8SSE9_9PEZI</name>
<gene>
    <name evidence="2" type="ORF">CLUP02_08214</name>
</gene>
<feature type="compositionally biased region" description="Pro residues" evidence="1">
    <location>
        <begin position="869"/>
        <end position="879"/>
    </location>
</feature>
<dbReference type="Proteomes" id="UP000830671">
    <property type="component" value="Chromosome 4"/>
</dbReference>
<feature type="region of interest" description="Disordered" evidence="1">
    <location>
        <begin position="398"/>
        <end position="426"/>
    </location>
</feature>
<evidence type="ECO:0000313" key="2">
    <source>
        <dbReference type="EMBL" id="UQC82724.1"/>
    </source>
</evidence>
<evidence type="ECO:0000256" key="1">
    <source>
        <dbReference type="SAM" id="MobiDB-lite"/>
    </source>
</evidence>
<dbReference type="KEGG" id="clup:CLUP02_08214"/>
<dbReference type="RefSeq" id="XP_049144347.1">
    <property type="nucleotide sequence ID" value="XM_049287204.1"/>
</dbReference>
<evidence type="ECO:0000313" key="3">
    <source>
        <dbReference type="Proteomes" id="UP000830671"/>
    </source>
</evidence>
<dbReference type="EMBL" id="CP019476">
    <property type="protein sequence ID" value="UQC82724.1"/>
    <property type="molecule type" value="Genomic_DNA"/>
</dbReference>
<feature type="compositionally biased region" description="Low complexity" evidence="1">
    <location>
        <begin position="474"/>
        <end position="483"/>
    </location>
</feature>
<reference evidence="2" key="1">
    <citation type="journal article" date="2021" name="Mol. Plant Microbe Interact.">
        <title>Complete Genome Sequence of the Plant-Pathogenic Fungus Colletotrichum lupini.</title>
        <authorList>
            <person name="Baroncelli R."/>
            <person name="Pensec F."/>
            <person name="Da Lio D."/>
            <person name="Boufleur T."/>
            <person name="Vicente I."/>
            <person name="Sarrocco S."/>
            <person name="Picot A."/>
            <person name="Baraldi E."/>
            <person name="Sukno S."/>
            <person name="Thon M."/>
            <person name="Le Floch G."/>
        </authorList>
    </citation>
    <scope>NUCLEOTIDE SEQUENCE</scope>
    <source>
        <strain evidence="2">IMI 504893</strain>
    </source>
</reference>